<dbReference type="Proteomes" id="UP000181980">
    <property type="component" value="Unassembled WGS sequence"/>
</dbReference>
<feature type="compositionally biased region" description="Polar residues" evidence="8">
    <location>
        <begin position="468"/>
        <end position="477"/>
    </location>
</feature>
<sequence>MMPPAYPAYFADPFVLAIPGGYAAYGTTPAASHRGDAVFESLWSPDLRGWEPRGPVLRRPGGGLGDEFWAPEVAHAGGAYWLYYSVGHGIDGHHLRVARSDSPFGPFDDVGVSLTPGERFAIDAHPYRDRDGRWYLFFARDVLDADRPGTHLAVAPLDGMTALAAEPAEVLAPNADWQLYERGRSMYGRRFDWHTLEGPAVAFRGGRYWLTYSGGAWTGPGYAVAWAVADHPLGPWRHAPDGTPPLLATRPGRLLGPGHNSLVTAPDGRDAIAFHAWDSAHRVRQLHVHHLTWSTTGPRVGPPLTATGPRVGPPLAAHHPRASTPPASNSPRAGGPLTATGPNASAPPATDSSSVGAPLTATGPNSSTPLATHHPRASAPPATESPNAGGPPATNSPNAGGPPAADGLGAGAPLTATGSGASSPLATHHLRAGGPLTANDPDAGPPPAAVRPDVATTVPAQPRHQERSPAQTIQHDD</sequence>
<comment type="similarity">
    <text evidence="1 7">Belongs to the glycosyl hydrolase 43 family.</text>
</comment>
<dbReference type="PANTHER" id="PTHR43772:SF2">
    <property type="entry name" value="PUTATIVE (AFU_ORTHOLOGUE AFUA_2G04480)-RELATED"/>
    <property type="match status" value="1"/>
</dbReference>
<evidence type="ECO:0000256" key="5">
    <source>
        <dbReference type="ARBA" id="ARBA00023295"/>
    </source>
</evidence>
<keyword evidence="2" id="KW-0624">Polysaccharide degradation</keyword>
<keyword evidence="10" id="KW-1185">Reference proteome</keyword>
<name>A0A1H5K3X5_9ACTN</name>
<feature type="region of interest" description="Disordered" evidence="8">
    <location>
        <begin position="293"/>
        <end position="477"/>
    </location>
</feature>
<gene>
    <name evidence="9" type="ORF">SAMN04488561_1874</name>
</gene>
<accession>A0A1H5K3X5</accession>
<keyword evidence="4" id="KW-0119">Carbohydrate metabolism</keyword>
<dbReference type="CDD" id="cd08991">
    <property type="entry name" value="GH43_HoAraf43-like"/>
    <property type="match status" value="1"/>
</dbReference>
<dbReference type="Gene3D" id="2.115.10.20">
    <property type="entry name" value="Glycosyl hydrolase domain, family 43"/>
    <property type="match status" value="1"/>
</dbReference>
<evidence type="ECO:0000256" key="6">
    <source>
        <dbReference type="PIRSR" id="PIRSR606710-2"/>
    </source>
</evidence>
<dbReference type="GO" id="GO:0004553">
    <property type="term" value="F:hydrolase activity, hydrolyzing O-glycosyl compounds"/>
    <property type="evidence" value="ECO:0007669"/>
    <property type="project" value="InterPro"/>
</dbReference>
<evidence type="ECO:0000313" key="10">
    <source>
        <dbReference type="Proteomes" id="UP000181980"/>
    </source>
</evidence>
<evidence type="ECO:0000256" key="4">
    <source>
        <dbReference type="ARBA" id="ARBA00023277"/>
    </source>
</evidence>
<dbReference type="InterPro" id="IPR052176">
    <property type="entry name" value="Glycosyl_Hydrlase_43_Enz"/>
</dbReference>
<dbReference type="Pfam" id="PF04616">
    <property type="entry name" value="Glyco_hydro_43"/>
    <property type="match status" value="1"/>
</dbReference>
<organism evidence="9 10">
    <name type="scientific">Jiangella alba</name>
    <dbReference type="NCBI Taxonomy" id="561176"/>
    <lineage>
        <taxon>Bacteria</taxon>
        <taxon>Bacillati</taxon>
        <taxon>Actinomycetota</taxon>
        <taxon>Actinomycetes</taxon>
        <taxon>Jiangellales</taxon>
        <taxon>Jiangellaceae</taxon>
        <taxon>Jiangella</taxon>
    </lineage>
</organism>
<feature type="compositionally biased region" description="Low complexity" evidence="8">
    <location>
        <begin position="386"/>
        <end position="422"/>
    </location>
</feature>
<reference evidence="10" key="1">
    <citation type="submission" date="2016-10" db="EMBL/GenBank/DDBJ databases">
        <authorList>
            <person name="Varghese N."/>
            <person name="Submissions S."/>
        </authorList>
    </citation>
    <scope>NUCLEOTIDE SEQUENCE [LARGE SCALE GENOMIC DNA]</scope>
    <source>
        <strain evidence="10">DSM 45237</strain>
    </source>
</reference>
<dbReference type="PANTHER" id="PTHR43772">
    <property type="entry name" value="ENDO-1,4-BETA-XYLANASE"/>
    <property type="match status" value="1"/>
</dbReference>
<evidence type="ECO:0000256" key="1">
    <source>
        <dbReference type="ARBA" id="ARBA00009865"/>
    </source>
</evidence>
<proteinExistence type="inferred from homology"/>
<dbReference type="EMBL" id="FNUC01000003">
    <property type="protein sequence ID" value="SEE59294.1"/>
    <property type="molecule type" value="Genomic_DNA"/>
</dbReference>
<dbReference type="SUPFAM" id="SSF75005">
    <property type="entry name" value="Arabinanase/levansucrase/invertase"/>
    <property type="match status" value="1"/>
</dbReference>
<evidence type="ECO:0000256" key="8">
    <source>
        <dbReference type="SAM" id="MobiDB-lite"/>
    </source>
</evidence>
<dbReference type="RefSeq" id="WP_074946251.1">
    <property type="nucleotide sequence ID" value="NZ_FNUC01000003.1"/>
</dbReference>
<evidence type="ECO:0000256" key="3">
    <source>
        <dbReference type="ARBA" id="ARBA00022801"/>
    </source>
</evidence>
<evidence type="ECO:0000313" key="9">
    <source>
        <dbReference type="EMBL" id="SEE59294.1"/>
    </source>
</evidence>
<keyword evidence="5 7" id="KW-0326">Glycosidase</keyword>
<dbReference type="AlphaFoldDB" id="A0A1H5K3X5"/>
<keyword evidence="3 7" id="KW-0378">Hydrolase</keyword>
<dbReference type="InterPro" id="IPR006710">
    <property type="entry name" value="Glyco_hydro_43"/>
</dbReference>
<protein>
    <submittedName>
        <fullName evidence="9">Beta-xylosidase, GH43 family</fullName>
    </submittedName>
</protein>
<feature type="site" description="Important for catalytic activity, responsible for pKa modulation of the active site Glu and correct orientation of both the proton donor and substrate" evidence="6">
    <location>
        <position position="123"/>
    </location>
</feature>
<dbReference type="STRING" id="561176.SAMN04488561_1874"/>
<dbReference type="GO" id="GO:0045493">
    <property type="term" value="P:xylan catabolic process"/>
    <property type="evidence" value="ECO:0007669"/>
    <property type="project" value="UniProtKB-KW"/>
</dbReference>
<feature type="compositionally biased region" description="Low complexity" evidence="8">
    <location>
        <begin position="450"/>
        <end position="460"/>
    </location>
</feature>
<keyword evidence="2" id="KW-0858">Xylan degradation</keyword>
<evidence type="ECO:0000256" key="2">
    <source>
        <dbReference type="ARBA" id="ARBA00022651"/>
    </source>
</evidence>
<dbReference type="InterPro" id="IPR023296">
    <property type="entry name" value="Glyco_hydro_beta-prop_sf"/>
</dbReference>
<evidence type="ECO:0000256" key="7">
    <source>
        <dbReference type="RuleBase" id="RU361187"/>
    </source>
</evidence>